<feature type="compositionally biased region" description="Basic and acidic residues" evidence="2">
    <location>
        <begin position="1506"/>
        <end position="1516"/>
    </location>
</feature>
<dbReference type="InterPro" id="IPR000219">
    <property type="entry name" value="DH_dom"/>
</dbReference>
<dbReference type="Pfam" id="PF19056">
    <property type="entry name" value="WD40_2"/>
    <property type="match status" value="1"/>
</dbReference>
<evidence type="ECO:0000256" key="1">
    <source>
        <dbReference type="ARBA" id="ARBA00022658"/>
    </source>
</evidence>
<feature type="region of interest" description="Disordered" evidence="2">
    <location>
        <begin position="1483"/>
        <end position="1517"/>
    </location>
</feature>
<evidence type="ECO:0000313" key="4">
    <source>
        <dbReference type="EnsemblMetazoa" id="G21077.1:cds"/>
    </source>
</evidence>
<feature type="compositionally biased region" description="Basic and acidic residues" evidence="2">
    <location>
        <begin position="617"/>
        <end position="626"/>
    </location>
</feature>
<evidence type="ECO:0000256" key="2">
    <source>
        <dbReference type="SAM" id="MobiDB-lite"/>
    </source>
</evidence>
<dbReference type="Gene3D" id="1.20.900.10">
    <property type="entry name" value="Dbl homology (DH) domain"/>
    <property type="match status" value="1"/>
</dbReference>
<dbReference type="PROSITE" id="PS50010">
    <property type="entry name" value="DH_2"/>
    <property type="match status" value="1"/>
</dbReference>
<feature type="region of interest" description="Disordered" evidence="2">
    <location>
        <begin position="377"/>
        <end position="397"/>
    </location>
</feature>
<feature type="compositionally biased region" description="Polar residues" evidence="2">
    <location>
        <begin position="101"/>
        <end position="111"/>
    </location>
</feature>
<dbReference type="PANTHER" id="PTHR12877">
    <property type="entry name" value="RHO GUANINE NUCLEOTIDE EXCHANGE FACTOR"/>
    <property type="match status" value="1"/>
</dbReference>
<dbReference type="FunFam" id="1.20.900.10:FF:000003">
    <property type="entry name" value="Rho guanine nucleotide exchange factor 10 like"/>
    <property type="match status" value="1"/>
</dbReference>
<dbReference type="Pfam" id="PF19057">
    <property type="entry name" value="PH_19"/>
    <property type="match status" value="1"/>
</dbReference>
<feature type="compositionally biased region" description="Polar residues" evidence="2">
    <location>
        <begin position="81"/>
        <end position="90"/>
    </location>
</feature>
<name>A0A8W8JYA5_MAGGI</name>
<reference evidence="4" key="1">
    <citation type="submission" date="2022-08" db="UniProtKB">
        <authorList>
            <consortium name="EnsemblMetazoa"/>
        </authorList>
    </citation>
    <scope>IDENTIFICATION</scope>
    <source>
        <strain evidence="4">05x7-T-G4-1.051#20</strain>
    </source>
</reference>
<keyword evidence="1" id="KW-0344">Guanine-nucleotide releasing factor</keyword>
<dbReference type="SUPFAM" id="SSF50998">
    <property type="entry name" value="Quinoprotein alcohol dehydrogenase-like"/>
    <property type="match status" value="1"/>
</dbReference>
<feature type="domain" description="DH" evidence="3">
    <location>
        <begin position="660"/>
        <end position="845"/>
    </location>
</feature>
<dbReference type="PANTHER" id="PTHR12877:SF7">
    <property type="entry name" value="RHO GUANINE NUCLEOTIDE EXCHANGE FACTOR 10-LIKE PROTEIN"/>
    <property type="match status" value="1"/>
</dbReference>
<dbReference type="GO" id="GO:0030036">
    <property type="term" value="P:actin cytoskeleton organization"/>
    <property type="evidence" value="ECO:0007669"/>
    <property type="project" value="TreeGrafter"/>
</dbReference>
<dbReference type="Pfam" id="PF00621">
    <property type="entry name" value="RhoGEF"/>
    <property type="match status" value="1"/>
</dbReference>
<keyword evidence="5" id="KW-1185">Reference proteome</keyword>
<evidence type="ECO:0000313" key="5">
    <source>
        <dbReference type="Proteomes" id="UP000005408"/>
    </source>
</evidence>
<evidence type="ECO:0000259" key="3">
    <source>
        <dbReference type="PROSITE" id="PS50010"/>
    </source>
</evidence>
<feature type="compositionally biased region" description="Polar residues" evidence="2">
    <location>
        <begin position="1489"/>
        <end position="1505"/>
    </location>
</feature>
<dbReference type="GO" id="GO:0005737">
    <property type="term" value="C:cytoplasm"/>
    <property type="evidence" value="ECO:0007669"/>
    <property type="project" value="UniProtKB-ARBA"/>
</dbReference>
<dbReference type="Proteomes" id="UP000005408">
    <property type="component" value="Unassembled WGS sequence"/>
</dbReference>
<dbReference type="InterPro" id="IPR011047">
    <property type="entry name" value="Quinoprotein_ADH-like_sf"/>
</dbReference>
<feature type="region of interest" description="Disordered" evidence="2">
    <location>
        <begin position="36"/>
        <end position="237"/>
    </location>
</feature>
<feature type="compositionally biased region" description="Polar residues" evidence="2">
    <location>
        <begin position="120"/>
        <end position="134"/>
    </location>
</feature>
<dbReference type="SMART" id="SM00325">
    <property type="entry name" value="RhoGEF"/>
    <property type="match status" value="1"/>
</dbReference>
<accession>A0A8W8JYA5</accession>
<feature type="compositionally biased region" description="Basic residues" evidence="2">
    <location>
        <begin position="380"/>
        <end position="396"/>
    </location>
</feature>
<organism evidence="4 5">
    <name type="scientific">Magallana gigas</name>
    <name type="common">Pacific oyster</name>
    <name type="synonym">Crassostrea gigas</name>
    <dbReference type="NCBI Taxonomy" id="29159"/>
    <lineage>
        <taxon>Eukaryota</taxon>
        <taxon>Metazoa</taxon>
        <taxon>Spiralia</taxon>
        <taxon>Lophotrochozoa</taxon>
        <taxon>Mollusca</taxon>
        <taxon>Bivalvia</taxon>
        <taxon>Autobranchia</taxon>
        <taxon>Pteriomorphia</taxon>
        <taxon>Ostreida</taxon>
        <taxon>Ostreoidea</taxon>
        <taxon>Ostreidae</taxon>
        <taxon>Magallana</taxon>
    </lineage>
</organism>
<feature type="region of interest" description="Disordered" evidence="2">
    <location>
        <begin position="304"/>
        <end position="335"/>
    </location>
</feature>
<feature type="compositionally biased region" description="Low complexity" evidence="2">
    <location>
        <begin position="201"/>
        <end position="215"/>
    </location>
</feature>
<sequence length="1692" mass="190086">MAGRDKETTIPRTSSTHLIEQAEAVQGLSQTDFLFAVQSSGSQDEEGEDSGREGYTVDDIQGVLQNDAAPILGDKLKSDSFSHNGDQSPTYDDAWSVKPGFTQNSQSSSGQPGHDREPASSDSSGTVKQPNSSPLLLPELHVDQDQSLHPSVDADSDNSSKPGSPGHVLKIVESWEGNIDEYHLSGRDSKSPVLGSGGNLESPRSESSPRSGSHGHSTDQENPWKPSAFKTAPQPLPGMVKPSIYSLARNVNLDSDPDSENLVEENVYEFVAPVNKKPEKKLSPYDPPWSDEYADPTDAMKEANALKAANGKNTETDHSHIDPTTGEPLYDTPLESSACYDHLNLGKSQREPTNTDHPYGFHSGKRLLASVEEGSDGRVYRKKQGGREKSKKKVRISQKGPHTYITVLGDSSPTYEDGDIYEEVDTNSMCDEKTKCNTMLSTNQFFGNGLRSGNDLKMKSPNRPIKVLKTNEAQERAEKRLSRYISEEEYVTPNVPEIQLEECCVYGNVSDEDEPRLRVKQGETMRAEIETLYGNYPPKTYEVEKHPEFVGSGKYDEVASDSEEFYEPVGTRSPHRDHRNSTIDSTISWGSDFRGSSEEEYINTSEYPDKPLPPTPDRVRPERTPSEEECPVKPVKINLEKHPPPNLPPPPEGIKKEQEKKAHVVRNIIDSEKSYLDALDRIVNDYKSAILFTFNLDKESVPVVFSKAQEILHHHRMFQIELAESVKNWYTEEKIGAIFTASFSRDMVVNVYSEYVNNFPMAMEEIKAAQISKPGLEEFLNNTSKKSIDRLTLFGLMVKPIQRFPQFIMLIKDLLKYTPHHHHDRSSLQTALTDLENVTHMLNERKRESEELFQSKKLQKTLNFKIPGEKQCRLVRQDDMEEVSPERGTPVKVRKLYLLDDCVICCSMQGNNQQKIKWVKPLCDLELKDTAITPDMQSIVRVNTNKYSIHSAVVGNKEDDIFNLHRDISDMMHDVSVLGQISTLTNSLKLSYEGITEDKIQEAITDLQLQIQSKDQQLQVLNSSTITLQDPKYTGKECRFVFKTSSPEIRQEWSIDFIMTKLTKDPLNNPSWHMSSTSGKQKSIHQPAMYVRHMSVDLPKHFTKVKCAVPVYLSGRGSNSDISMQHLWVVTTSETRAQVSLVSVHTTRLTLIESFKAADTEIVTVETVPAISITDQDEAFVEDTVWMSTEKCEILVYSLLDENGVRNFTSGGRKPRSKFYCHGIAVAIKYADDRVFVGLRDGKLVIYDRDDKDGKWNVDSPHIVEIGSDMPISCIIAIEDEIWVACGDTIYIIPVDENEFQDRLVCDGEAVIADMVRSGCGLWMSFKDKSYVRLYHIETKENLQEINIGSTVDRMMSESKYCSEEKSPKTTTVTSLMASRGLLWVGTSLGIVCSLPLPRLRDGVPLIKGRPDVSLHAHNGPVQFLIPIYCGTVNLWQKAQGLNSTESVAWRENATSVKRRKGSKDSIDETVATEVEIDSQTEILDIKTNGPQSNETDSVSESDSGSLDRRKSKSAEELVSAKPQAQFLCSENIQSKALTLRTELMQKLAKRNLATPDTSSQGDENEIRMYYGDLMSNEDVKRDQTVKCDISPQMIPKSSIKEKPGKERPNFKKRLSVGLKDIKKSIIHKQPSVRIHGDDRSSSAVYETLRRRNCNAVVVVSGGDGYIDWRSTTQSHKIHSTEASMMLWIYKF</sequence>
<dbReference type="InterPro" id="IPR039919">
    <property type="entry name" value="ARHGEF10/ARHGEF17"/>
</dbReference>
<dbReference type="GO" id="GO:0051496">
    <property type="term" value="P:positive regulation of stress fiber assembly"/>
    <property type="evidence" value="ECO:0007669"/>
    <property type="project" value="TreeGrafter"/>
</dbReference>
<dbReference type="EnsemblMetazoa" id="G21077.1">
    <property type="protein sequence ID" value="G21077.1:cds"/>
    <property type="gene ID" value="G21077"/>
</dbReference>
<feature type="region of interest" description="Disordered" evidence="2">
    <location>
        <begin position="601"/>
        <end position="630"/>
    </location>
</feature>
<dbReference type="CDD" id="cd00160">
    <property type="entry name" value="RhoGEF"/>
    <property type="match status" value="1"/>
</dbReference>
<dbReference type="SUPFAM" id="SSF48065">
    <property type="entry name" value="DBL homology domain (DH-domain)"/>
    <property type="match status" value="1"/>
</dbReference>
<dbReference type="GO" id="GO:0005085">
    <property type="term" value="F:guanyl-nucleotide exchange factor activity"/>
    <property type="evidence" value="ECO:0007669"/>
    <property type="project" value="UniProtKB-KW"/>
</dbReference>
<protein>
    <recommendedName>
        <fullName evidence="3">DH domain-containing protein</fullName>
    </recommendedName>
</protein>
<proteinExistence type="predicted"/>
<feature type="compositionally biased region" description="Basic and acidic residues" evidence="2">
    <location>
        <begin position="180"/>
        <end position="190"/>
    </location>
</feature>
<dbReference type="InterPro" id="IPR035899">
    <property type="entry name" value="DBL_dom_sf"/>
</dbReference>